<reference evidence="2 3" key="1">
    <citation type="journal article" date="2022" name="Allergy">
        <title>Genome assembly and annotation of Periplaneta americana reveal a comprehensive cockroach allergen profile.</title>
        <authorList>
            <person name="Wang L."/>
            <person name="Xiong Q."/>
            <person name="Saelim N."/>
            <person name="Wang L."/>
            <person name="Nong W."/>
            <person name="Wan A.T."/>
            <person name="Shi M."/>
            <person name="Liu X."/>
            <person name="Cao Q."/>
            <person name="Hui J.H.L."/>
            <person name="Sookrung N."/>
            <person name="Leung T.F."/>
            <person name="Tungtrongchitr A."/>
            <person name="Tsui S.K.W."/>
        </authorList>
    </citation>
    <scope>NUCLEOTIDE SEQUENCE [LARGE SCALE GENOMIC DNA]</scope>
    <source>
        <strain evidence="2">PWHHKU_190912</strain>
    </source>
</reference>
<evidence type="ECO:0000313" key="2">
    <source>
        <dbReference type="EMBL" id="KAJ4431948.1"/>
    </source>
</evidence>
<name>A0ABQ8SDE2_PERAM</name>
<feature type="compositionally biased region" description="Acidic residues" evidence="1">
    <location>
        <begin position="20"/>
        <end position="34"/>
    </location>
</feature>
<keyword evidence="3" id="KW-1185">Reference proteome</keyword>
<sequence length="139" mass="14507">MAGLCEGGNEPPGSLKASDDDNGDDDDDDDDNSSEDGGGGGGGGGDGGGGGGGGGDNFIRRNQYYVLSFKNKTREIVRSLGDVRPVHTKVEAAPQLFRGRVSIPEPLAERTSTLPAVLPRNSTRHRLNSSPYIHTLRVG</sequence>
<proteinExistence type="predicted"/>
<evidence type="ECO:0000313" key="3">
    <source>
        <dbReference type="Proteomes" id="UP001148838"/>
    </source>
</evidence>
<feature type="compositionally biased region" description="Gly residues" evidence="1">
    <location>
        <begin position="36"/>
        <end position="56"/>
    </location>
</feature>
<dbReference type="EMBL" id="JAJSOF020000029">
    <property type="protein sequence ID" value="KAJ4431948.1"/>
    <property type="molecule type" value="Genomic_DNA"/>
</dbReference>
<comment type="caution">
    <text evidence="2">The sequence shown here is derived from an EMBL/GenBank/DDBJ whole genome shotgun (WGS) entry which is preliminary data.</text>
</comment>
<feature type="region of interest" description="Disordered" evidence="1">
    <location>
        <begin position="1"/>
        <end position="57"/>
    </location>
</feature>
<protein>
    <submittedName>
        <fullName evidence="2">Uncharacterized protein</fullName>
    </submittedName>
</protein>
<accession>A0ABQ8SDE2</accession>
<dbReference type="Proteomes" id="UP001148838">
    <property type="component" value="Unassembled WGS sequence"/>
</dbReference>
<evidence type="ECO:0000256" key="1">
    <source>
        <dbReference type="SAM" id="MobiDB-lite"/>
    </source>
</evidence>
<gene>
    <name evidence="2" type="ORF">ANN_20557</name>
</gene>
<organism evidence="2 3">
    <name type="scientific">Periplaneta americana</name>
    <name type="common">American cockroach</name>
    <name type="synonym">Blatta americana</name>
    <dbReference type="NCBI Taxonomy" id="6978"/>
    <lineage>
        <taxon>Eukaryota</taxon>
        <taxon>Metazoa</taxon>
        <taxon>Ecdysozoa</taxon>
        <taxon>Arthropoda</taxon>
        <taxon>Hexapoda</taxon>
        <taxon>Insecta</taxon>
        <taxon>Pterygota</taxon>
        <taxon>Neoptera</taxon>
        <taxon>Polyneoptera</taxon>
        <taxon>Dictyoptera</taxon>
        <taxon>Blattodea</taxon>
        <taxon>Blattoidea</taxon>
        <taxon>Blattidae</taxon>
        <taxon>Blattinae</taxon>
        <taxon>Periplaneta</taxon>
    </lineage>
</organism>